<accession>A0ABV9GP00</accession>
<organism evidence="1 2">
    <name type="scientific">Camelliibacillus cellulosilyticus</name>
    <dbReference type="NCBI Taxonomy" id="2174486"/>
    <lineage>
        <taxon>Bacteria</taxon>
        <taxon>Bacillati</taxon>
        <taxon>Bacillota</taxon>
        <taxon>Bacilli</taxon>
        <taxon>Bacillales</taxon>
        <taxon>Sporolactobacillaceae</taxon>
        <taxon>Camelliibacillus</taxon>
    </lineage>
</organism>
<name>A0ABV9GP00_9BACL</name>
<gene>
    <name evidence="1" type="ORF">ACFO4N_06370</name>
</gene>
<evidence type="ECO:0000313" key="1">
    <source>
        <dbReference type="EMBL" id="MFC4618355.1"/>
    </source>
</evidence>
<dbReference type="EMBL" id="JBHSFW010000001">
    <property type="protein sequence ID" value="MFC4618355.1"/>
    <property type="molecule type" value="Genomic_DNA"/>
</dbReference>
<evidence type="ECO:0000313" key="2">
    <source>
        <dbReference type="Proteomes" id="UP001596022"/>
    </source>
</evidence>
<sequence length="58" mass="6728">MIMLMIIGENYPASDHVMSERLDLIHMAAKVFAVARDTWHHRDDGSTVLEQPKHRVEK</sequence>
<dbReference type="Proteomes" id="UP001596022">
    <property type="component" value="Unassembled WGS sequence"/>
</dbReference>
<proteinExistence type="predicted"/>
<reference evidence="2" key="1">
    <citation type="journal article" date="2019" name="Int. J. Syst. Evol. Microbiol.">
        <title>The Global Catalogue of Microorganisms (GCM) 10K type strain sequencing project: providing services to taxonomists for standard genome sequencing and annotation.</title>
        <authorList>
            <consortium name="The Broad Institute Genomics Platform"/>
            <consortium name="The Broad Institute Genome Sequencing Center for Infectious Disease"/>
            <person name="Wu L."/>
            <person name="Ma J."/>
        </authorList>
    </citation>
    <scope>NUCLEOTIDE SEQUENCE [LARGE SCALE GENOMIC DNA]</scope>
    <source>
        <strain evidence="2">CGMCC 1.16306</strain>
    </source>
</reference>
<keyword evidence="2" id="KW-1185">Reference proteome</keyword>
<comment type="caution">
    <text evidence="1">The sequence shown here is derived from an EMBL/GenBank/DDBJ whole genome shotgun (WGS) entry which is preliminary data.</text>
</comment>
<protein>
    <submittedName>
        <fullName evidence="1">Uncharacterized protein</fullName>
    </submittedName>
</protein>